<dbReference type="PANTHER" id="PTHR30383:SF5">
    <property type="entry name" value="SGNH HYDROLASE-TYPE ESTERASE DOMAIN-CONTAINING PROTEIN"/>
    <property type="match status" value="1"/>
</dbReference>
<proteinExistence type="predicted"/>
<evidence type="ECO:0000313" key="3">
    <source>
        <dbReference type="Proteomes" id="UP001164761"/>
    </source>
</evidence>
<dbReference type="RefSeq" id="WP_268007081.1">
    <property type="nucleotide sequence ID" value="NZ_BSUT01000001.1"/>
</dbReference>
<dbReference type="EMBL" id="CP104067">
    <property type="protein sequence ID" value="WAH43203.1"/>
    <property type="molecule type" value="Genomic_DNA"/>
</dbReference>
<dbReference type="Gene3D" id="3.40.50.1110">
    <property type="entry name" value="SGNH hydrolase"/>
    <property type="match status" value="1"/>
</dbReference>
<accession>A0ABY6ZKU0</accession>
<sequence length="412" mass="42983">MWTWVHHVGKAMIAAVVLTSGMVMNAVAIAGEKVPVSKGTLVSLGDSITFGYNLNDTENNSLVSKSAYPYLIGKADHFNVSDLGVPGWTSADLLAALGAPNFSRAVRGASVVTLDIGSNDLLQWASEQGLLTSTDESTALTITPEQQAAAAEVLAQFGSNFKNIIAKIRTETSAPIVAYNLYDPFPSSSVLSTVDEQLEAFENQEIDYVAGQYHNVAVADAHGAFSGNQLSFVRIAEGDVHPTVRGQSALAQVGEQALKALLNKQAKPGAQSGVTDLLVGAIAQSGGTTSGNVNGSDVTLSVPASALKEATEVDFTSQQFPKGAASAIATELPRGDFAVELALNFDSNATFTKAYTLTIKNRAIAKGAKLYQIAGKTLTPVKTTSAVSGEMTWKGTKSGDFVILNPAQPAKG</sequence>
<protein>
    <submittedName>
        <fullName evidence="2">GDSL-type esterase/lipase family protein</fullName>
    </submittedName>
</protein>
<feature type="domain" description="SGNH hydrolase-type esterase" evidence="1">
    <location>
        <begin position="44"/>
        <end position="247"/>
    </location>
</feature>
<gene>
    <name evidence="2" type="ORF">NZD89_07345</name>
</gene>
<dbReference type="Proteomes" id="UP001164761">
    <property type="component" value="Chromosome"/>
</dbReference>
<dbReference type="SUPFAM" id="SSF52266">
    <property type="entry name" value="SGNH hydrolase"/>
    <property type="match status" value="1"/>
</dbReference>
<name>A0ABY6ZKU0_9BACL</name>
<dbReference type="Pfam" id="PF13472">
    <property type="entry name" value="Lipase_GDSL_2"/>
    <property type="match status" value="1"/>
</dbReference>
<dbReference type="PANTHER" id="PTHR30383">
    <property type="entry name" value="THIOESTERASE 1/PROTEASE 1/LYSOPHOSPHOLIPASE L1"/>
    <property type="match status" value="1"/>
</dbReference>
<evidence type="ECO:0000259" key="1">
    <source>
        <dbReference type="Pfam" id="PF13472"/>
    </source>
</evidence>
<dbReference type="InterPro" id="IPR013830">
    <property type="entry name" value="SGNH_hydro"/>
</dbReference>
<evidence type="ECO:0000313" key="2">
    <source>
        <dbReference type="EMBL" id="WAH43203.1"/>
    </source>
</evidence>
<organism evidence="2 3">
    <name type="scientific">Alicyclobacillus fastidiosus</name>
    <dbReference type="NCBI Taxonomy" id="392011"/>
    <lineage>
        <taxon>Bacteria</taxon>
        <taxon>Bacillati</taxon>
        <taxon>Bacillota</taxon>
        <taxon>Bacilli</taxon>
        <taxon>Bacillales</taxon>
        <taxon>Alicyclobacillaceae</taxon>
        <taxon>Alicyclobacillus</taxon>
    </lineage>
</organism>
<dbReference type="InterPro" id="IPR036514">
    <property type="entry name" value="SGNH_hydro_sf"/>
</dbReference>
<reference evidence="2" key="1">
    <citation type="submission" date="2022-08" db="EMBL/GenBank/DDBJ databases">
        <title>Alicyclobacillus fastidiosus DSM 17978, complete genome.</title>
        <authorList>
            <person name="Wang Q."/>
            <person name="Cai R."/>
            <person name="Wang Z."/>
        </authorList>
    </citation>
    <scope>NUCLEOTIDE SEQUENCE</scope>
    <source>
        <strain evidence="2">DSM 17978</strain>
    </source>
</reference>
<keyword evidence="3" id="KW-1185">Reference proteome</keyword>
<dbReference type="InterPro" id="IPR051532">
    <property type="entry name" value="Ester_Hydrolysis_Enzymes"/>
</dbReference>